<protein>
    <submittedName>
        <fullName evidence="4">NAD(P)-binding protein</fullName>
    </submittedName>
</protein>
<comment type="similarity">
    <text evidence="1">Belongs to the short-chain dehydrogenases/reductases (SDR) family.</text>
</comment>
<evidence type="ECO:0000256" key="3">
    <source>
        <dbReference type="ARBA" id="ARBA00023002"/>
    </source>
</evidence>
<evidence type="ECO:0000313" key="4">
    <source>
        <dbReference type="EMBL" id="KAF2264178.1"/>
    </source>
</evidence>
<organism evidence="4 5">
    <name type="scientific">Lojkania enalia</name>
    <dbReference type="NCBI Taxonomy" id="147567"/>
    <lineage>
        <taxon>Eukaryota</taxon>
        <taxon>Fungi</taxon>
        <taxon>Dikarya</taxon>
        <taxon>Ascomycota</taxon>
        <taxon>Pezizomycotina</taxon>
        <taxon>Dothideomycetes</taxon>
        <taxon>Pleosporomycetidae</taxon>
        <taxon>Pleosporales</taxon>
        <taxon>Pleosporales incertae sedis</taxon>
        <taxon>Lojkania</taxon>
    </lineage>
</organism>
<keyword evidence="5" id="KW-1185">Reference proteome</keyword>
<dbReference type="PANTHER" id="PTHR43477:SF1">
    <property type="entry name" value="DIHYDROANTICAPSIN 7-DEHYDROGENASE"/>
    <property type="match status" value="1"/>
</dbReference>
<dbReference type="OrthoDB" id="294295at2759"/>
<dbReference type="InterPro" id="IPR051122">
    <property type="entry name" value="SDR_DHRS6-like"/>
</dbReference>
<accession>A0A9P4N408</accession>
<dbReference type="PANTHER" id="PTHR43477">
    <property type="entry name" value="DIHYDROANTICAPSIN 7-DEHYDROGENASE"/>
    <property type="match status" value="1"/>
</dbReference>
<dbReference type="PRINTS" id="PR00081">
    <property type="entry name" value="GDHRDH"/>
</dbReference>
<evidence type="ECO:0000256" key="2">
    <source>
        <dbReference type="ARBA" id="ARBA00022857"/>
    </source>
</evidence>
<dbReference type="InterPro" id="IPR057571">
    <property type="entry name" value="SDR_PhqE-like"/>
</dbReference>
<dbReference type="EMBL" id="ML986618">
    <property type="protein sequence ID" value="KAF2264178.1"/>
    <property type="molecule type" value="Genomic_DNA"/>
</dbReference>
<keyword evidence="2" id="KW-0521">NADP</keyword>
<evidence type="ECO:0000313" key="5">
    <source>
        <dbReference type="Proteomes" id="UP000800093"/>
    </source>
</evidence>
<name>A0A9P4N408_9PLEO</name>
<gene>
    <name evidence="4" type="ORF">CC78DRAFT_248747</name>
</gene>
<dbReference type="CDD" id="cd05233">
    <property type="entry name" value="SDR_c"/>
    <property type="match status" value="1"/>
</dbReference>
<reference evidence="5" key="1">
    <citation type="journal article" date="2020" name="Stud. Mycol.">
        <title>101 Dothideomycetes genomes: A test case for predicting lifestyles and emergence of pathogens.</title>
        <authorList>
            <person name="Haridas S."/>
            <person name="Albert R."/>
            <person name="Binder M."/>
            <person name="Bloem J."/>
            <person name="LaButti K."/>
            <person name="Salamov A."/>
            <person name="Andreopoulos B."/>
            <person name="Baker S."/>
            <person name="Barry K."/>
            <person name="Bills G."/>
            <person name="Bluhm B."/>
            <person name="Cannon C."/>
            <person name="Castanera R."/>
            <person name="Culley D."/>
            <person name="Daum C."/>
            <person name="Ezra D."/>
            <person name="Gonzalez J."/>
            <person name="Henrissat B."/>
            <person name="Kuo A."/>
            <person name="Liang C."/>
            <person name="Lipzen A."/>
            <person name="Lutzoni F."/>
            <person name="Magnuson J."/>
            <person name="Mondo S."/>
            <person name="Nolan M."/>
            <person name="Ohm R."/>
            <person name="Pangilinan J."/>
            <person name="Park H.-J."/>
            <person name="Ramirez L."/>
            <person name="Alfaro M."/>
            <person name="Sun H."/>
            <person name="Tritt A."/>
            <person name="Yoshinaga Y."/>
            <person name="Zwiers L.-H."/>
            <person name="Turgeon B."/>
            <person name="Goodwin S."/>
            <person name="Spatafora J."/>
            <person name="Crous P."/>
            <person name="Grigoriev I."/>
        </authorList>
    </citation>
    <scope>NUCLEOTIDE SEQUENCE [LARGE SCALE GENOMIC DNA]</scope>
    <source>
        <strain evidence="5">CBS 304.66</strain>
    </source>
</reference>
<keyword evidence="3" id="KW-0560">Oxidoreductase</keyword>
<dbReference type="Proteomes" id="UP000800093">
    <property type="component" value="Unassembled WGS sequence"/>
</dbReference>
<dbReference type="SUPFAM" id="SSF51735">
    <property type="entry name" value="NAD(P)-binding Rossmann-fold domains"/>
    <property type="match status" value="1"/>
</dbReference>
<dbReference type="AlphaFoldDB" id="A0A9P4N408"/>
<dbReference type="InterPro" id="IPR036291">
    <property type="entry name" value="NAD(P)-bd_dom_sf"/>
</dbReference>
<comment type="caution">
    <text evidence="4">The sequence shown here is derived from an EMBL/GenBank/DDBJ whole genome shotgun (WGS) entry which is preliminary data.</text>
</comment>
<proteinExistence type="inferred from homology"/>
<dbReference type="Pfam" id="PF23441">
    <property type="entry name" value="SDR"/>
    <property type="match status" value="1"/>
</dbReference>
<dbReference type="GO" id="GO:0016491">
    <property type="term" value="F:oxidoreductase activity"/>
    <property type="evidence" value="ECO:0007669"/>
    <property type="project" value="UniProtKB-KW"/>
</dbReference>
<dbReference type="Gene3D" id="3.40.50.720">
    <property type="entry name" value="NAD(P)-binding Rossmann-like Domain"/>
    <property type="match status" value="1"/>
</dbReference>
<sequence length="265" mass="28443">MADQKKYSAKLLNSRILIIGGSSGIGYAIAEACIESGAIVTISSSNPTRVKSAVDSLKASYPSSTSKIRGLAVDLAHAGTLESSLEKLLNDTVQELSDNKLDHVIFTAGDTLSMMPISEMTMPKILQAGQIRFFAPLLLAKFMPQYLVQSHRSSYIITTGSISEKPMPNWSVIGAFAGGHHAMVRNLALDLKPIRVNGVSPGVVDTELWKMEKEEKDGFLKACAEKMATGVPGRPEEVAESFLAILKDGNMDAAIIRTDGGVMIM</sequence>
<dbReference type="InterPro" id="IPR002347">
    <property type="entry name" value="SDR_fam"/>
</dbReference>
<evidence type="ECO:0000256" key="1">
    <source>
        <dbReference type="ARBA" id="ARBA00006484"/>
    </source>
</evidence>